<dbReference type="Proteomes" id="UP000030403">
    <property type="component" value="Unassembled WGS sequence"/>
</dbReference>
<dbReference type="OrthoDB" id="9769314at2"/>
<dbReference type="PANTHER" id="PTHR46066">
    <property type="entry name" value="CHITINASE DOMAIN-CONTAINING PROTEIN 1 FAMILY MEMBER"/>
    <property type="match status" value="1"/>
</dbReference>
<dbReference type="eggNOG" id="COG3858">
    <property type="taxonomic scope" value="Bacteria"/>
</dbReference>
<name>A0A0A5G553_9BACI</name>
<dbReference type="GO" id="GO:0012505">
    <property type="term" value="C:endomembrane system"/>
    <property type="evidence" value="ECO:0007669"/>
    <property type="project" value="TreeGrafter"/>
</dbReference>
<feature type="domain" description="LysM" evidence="3">
    <location>
        <begin position="2"/>
        <end position="46"/>
    </location>
</feature>
<comment type="caution">
    <text evidence="5">The sequence shown here is derived from an EMBL/GenBank/DDBJ whole genome shotgun (WGS) entry which is preliminary data.</text>
</comment>
<feature type="domain" description="LysM" evidence="3">
    <location>
        <begin position="99"/>
        <end position="143"/>
    </location>
</feature>
<dbReference type="Pfam" id="PF01476">
    <property type="entry name" value="LysM"/>
    <property type="match status" value="3"/>
</dbReference>
<dbReference type="PROSITE" id="PS51910">
    <property type="entry name" value="GH18_2"/>
    <property type="match status" value="1"/>
</dbReference>
<dbReference type="GO" id="GO:0016798">
    <property type="term" value="F:hydrolase activity, acting on glycosyl bonds"/>
    <property type="evidence" value="ECO:0007669"/>
    <property type="project" value="UniProtKB-KW"/>
</dbReference>
<dbReference type="Gene3D" id="3.10.50.10">
    <property type="match status" value="1"/>
</dbReference>
<proteinExistence type="predicted"/>
<evidence type="ECO:0000313" key="5">
    <source>
        <dbReference type="EMBL" id="KGX86283.1"/>
    </source>
</evidence>
<dbReference type="EMBL" id="AVPF01000032">
    <property type="protein sequence ID" value="KGX86283.1"/>
    <property type="molecule type" value="Genomic_DNA"/>
</dbReference>
<dbReference type="PANTHER" id="PTHR46066:SF2">
    <property type="entry name" value="CHITINASE DOMAIN-CONTAINING PROTEIN 1"/>
    <property type="match status" value="1"/>
</dbReference>
<keyword evidence="1" id="KW-0378">Hydrolase</keyword>
<dbReference type="Gene3D" id="3.10.350.10">
    <property type="entry name" value="LysM domain"/>
    <property type="match status" value="3"/>
</dbReference>
<feature type="domain" description="GH18" evidence="4">
    <location>
        <begin position="150"/>
        <end position="471"/>
    </location>
</feature>
<dbReference type="SUPFAM" id="SSF51445">
    <property type="entry name" value="(Trans)glycosidases"/>
    <property type="match status" value="1"/>
</dbReference>
<dbReference type="InterPro" id="IPR041704">
    <property type="entry name" value="CFLE_GH18"/>
</dbReference>
<reference evidence="5 6" key="1">
    <citation type="submission" date="2013-08" db="EMBL/GenBank/DDBJ databases">
        <authorList>
            <person name="Huang J."/>
            <person name="Wang G."/>
        </authorList>
    </citation>
    <scope>NUCLEOTIDE SEQUENCE [LARGE SCALE GENOMIC DNA]</scope>
    <source>
        <strain evidence="5 6">BH030004</strain>
    </source>
</reference>
<dbReference type="InterPro" id="IPR001223">
    <property type="entry name" value="Glyco_hydro18_cat"/>
</dbReference>
<sequence length="471" mass="53196">MIIHVVQKGDSLWQIANRYGVSYSDISAINELPNPNQLVVGQSLVIPIPAKQHTVKSGESLWQIAQNYGVSPQSIIQANQQLSDPSSISPGMNIVIPARTHVVQPGENLSQIAEQYGISVNAIVEENQIQDPSAISPGMSLVIPYPKPTIEVNAFVTKMGEEGAQLTRERAPTLTYITPFVYTMKPDGSFDSIDDTPIIQAAKNNNVVPMMSITNFTPTDPGSDLAQTILSSTELQNTLLDNIVNIMQNKGYEGINIDFENVYPEDKENYNQFLQRSVDRLKPLGYFVSTSVAPKESAEKKGLLYEAHDYEAHGRIADFVVLMTYEWGYRLGPPQAISPVNQMEDVVQYALSVMPPEKILLGFQLYARDWLLPHQEGQEAETFDMQEAIRRAAKYNADIQYDELTQSPFFRYYDEQGRQHEVWFEDARSTQAKFDLVTDNNLRGLSYWELGFPFPQNWVLLQDRFNTKKIE</sequence>
<dbReference type="InterPro" id="IPR011583">
    <property type="entry name" value="Chitinase_II/V-like_cat"/>
</dbReference>
<dbReference type="InterPro" id="IPR017853">
    <property type="entry name" value="GH"/>
</dbReference>
<dbReference type="InterPro" id="IPR018392">
    <property type="entry name" value="LysM"/>
</dbReference>
<dbReference type="PROSITE" id="PS51782">
    <property type="entry name" value="LYSM"/>
    <property type="match status" value="3"/>
</dbReference>
<keyword evidence="6" id="KW-1185">Reference proteome</keyword>
<dbReference type="STRING" id="1385511.GCA_000425225_03444"/>
<evidence type="ECO:0000256" key="1">
    <source>
        <dbReference type="ARBA" id="ARBA00022801"/>
    </source>
</evidence>
<evidence type="ECO:0000259" key="4">
    <source>
        <dbReference type="PROSITE" id="PS51910"/>
    </source>
</evidence>
<dbReference type="CDD" id="cd00118">
    <property type="entry name" value="LysM"/>
    <property type="match status" value="3"/>
</dbReference>
<dbReference type="AlphaFoldDB" id="A0A0A5G553"/>
<dbReference type="Gene3D" id="3.20.20.80">
    <property type="entry name" value="Glycosidases"/>
    <property type="match status" value="1"/>
</dbReference>
<gene>
    <name evidence="5" type="ORF">N783_12460</name>
</gene>
<keyword evidence="2" id="KW-0326">Glycosidase</keyword>
<dbReference type="SMART" id="SM00257">
    <property type="entry name" value="LysM"/>
    <property type="match status" value="3"/>
</dbReference>
<dbReference type="eggNOG" id="COG1388">
    <property type="taxonomic scope" value="Bacteria"/>
</dbReference>
<dbReference type="InterPro" id="IPR036779">
    <property type="entry name" value="LysM_dom_sf"/>
</dbReference>
<dbReference type="RefSeq" id="WP_027447038.1">
    <property type="nucleotide sequence ID" value="NZ_AULJ01000046.1"/>
</dbReference>
<protein>
    <submittedName>
        <fullName evidence="5">Spore germination protein</fullName>
    </submittedName>
</protein>
<dbReference type="Pfam" id="PF00704">
    <property type="entry name" value="Glyco_hydro_18"/>
    <property type="match status" value="1"/>
</dbReference>
<dbReference type="SUPFAM" id="SSF54106">
    <property type="entry name" value="LysM domain"/>
    <property type="match status" value="3"/>
</dbReference>
<dbReference type="GO" id="GO:0008061">
    <property type="term" value="F:chitin binding"/>
    <property type="evidence" value="ECO:0007669"/>
    <property type="project" value="InterPro"/>
</dbReference>
<dbReference type="InterPro" id="IPR029070">
    <property type="entry name" value="Chitinase_insertion_sf"/>
</dbReference>
<accession>A0A0A5G553</accession>
<feature type="domain" description="LysM" evidence="3">
    <location>
        <begin position="51"/>
        <end position="96"/>
    </location>
</feature>
<dbReference type="GO" id="GO:0070492">
    <property type="term" value="F:oligosaccharide binding"/>
    <property type="evidence" value="ECO:0007669"/>
    <property type="project" value="TreeGrafter"/>
</dbReference>
<evidence type="ECO:0000259" key="3">
    <source>
        <dbReference type="PROSITE" id="PS51782"/>
    </source>
</evidence>
<evidence type="ECO:0000313" key="6">
    <source>
        <dbReference type="Proteomes" id="UP000030403"/>
    </source>
</evidence>
<dbReference type="CDD" id="cd02874">
    <property type="entry name" value="GH18_CFLE_spore_hydrolase"/>
    <property type="match status" value="1"/>
</dbReference>
<evidence type="ECO:0000256" key="2">
    <source>
        <dbReference type="ARBA" id="ARBA00023295"/>
    </source>
</evidence>
<organism evidence="5 6">
    <name type="scientific">Pontibacillus marinus BH030004 = DSM 16465</name>
    <dbReference type="NCBI Taxonomy" id="1385511"/>
    <lineage>
        <taxon>Bacteria</taxon>
        <taxon>Bacillati</taxon>
        <taxon>Bacillota</taxon>
        <taxon>Bacilli</taxon>
        <taxon>Bacillales</taxon>
        <taxon>Bacillaceae</taxon>
        <taxon>Pontibacillus</taxon>
    </lineage>
</organism>
<dbReference type="GO" id="GO:0005975">
    <property type="term" value="P:carbohydrate metabolic process"/>
    <property type="evidence" value="ECO:0007669"/>
    <property type="project" value="InterPro"/>
</dbReference>
<dbReference type="SMART" id="SM00636">
    <property type="entry name" value="Glyco_18"/>
    <property type="match status" value="1"/>
</dbReference>